<gene>
    <name evidence="3" type="ORF">HQR01_05825</name>
</gene>
<dbReference type="Proteomes" id="UP000504693">
    <property type="component" value="Chromosome"/>
</dbReference>
<dbReference type="Gene3D" id="3.30.1200.10">
    <property type="entry name" value="YggU-like"/>
    <property type="match status" value="1"/>
</dbReference>
<dbReference type="AlphaFoldDB" id="A0A7D4BU78"/>
<dbReference type="GO" id="GO:0005737">
    <property type="term" value="C:cytoplasm"/>
    <property type="evidence" value="ECO:0007669"/>
    <property type="project" value="TreeGrafter"/>
</dbReference>
<dbReference type="HAMAP" id="MF_00634">
    <property type="entry name" value="UPF0235"/>
    <property type="match status" value="1"/>
</dbReference>
<dbReference type="SUPFAM" id="SSF69786">
    <property type="entry name" value="YggU-like"/>
    <property type="match status" value="1"/>
</dbReference>
<dbReference type="KEGG" id="emv:HQR01_05825"/>
<organism evidence="3 4">
    <name type="scientific">Erythrobacter mangrovi</name>
    <dbReference type="NCBI Taxonomy" id="2739433"/>
    <lineage>
        <taxon>Bacteria</taxon>
        <taxon>Pseudomonadati</taxon>
        <taxon>Pseudomonadota</taxon>
        <taxon>Alphaproteobacteria</taxon>
        <taxon>Sphingomonadales</taxon>
        <taxon>Erythrobacteraceae</taxon>
        <taxon>Erythrobacter/Porphyrobacter group</taxon>
        <taxon>Erythrobacter</taxon>
    </lineage>
</organism>
<evidence type="ECO:0000256" key="2">
    <source>
        <dbReference type="HAMAP-Rule" id="MF_00634"/>
    </source>
</evidence>
<protein>
    <recommendedName>
        <fullName evidence="2">UPF0235 protein HQR01_05825</fullName>
    </recommendedName>
</protein>
<name>A0A7D4BU78_9SPHN</name>
<dbReference type="PANTHER" id="PTHR13420:SF7">
    <property type="entry name" value="UPF0235 PROTEIN C15ORF40"/>
    <property type="match status" value="1"/>
</dbReference>
<dbReference type="RefSeq" id="WP_173213392.1">
    <property type="nucleotide sequence ID" value="NZ_CP053921.1"/>
</dbReference>
<dbReference type="InterPro" id="IPR003746">
    <property type="entry name" value="DUF167"/>
</dbReference>
<comment type="similarity">
    <text evidence="1 2">Belongs to the UPF0235 family.</text>
</comment>
<proteinExistence type="inferred from homology"/>
<evidence type="ECO:0000313" key="3">
    <source>
        <dbReference type="EMBL" id="QKG70927.1"/>
    </source>
</evidence>
<evidence type="ECO:0000256" key="1">
    <source>
        <dbReference type="ARBA" id="ARBA00010364"/>
    </source>
</evidence>
<dbReference type="Pfam" id="PF02594">
    <property type="entry name" value="DUF167"/>
    <property type="match status" value="1"/>
</dbReference>
<reference evidence="3 4" key="1">
    <citation type="submission" date="2020-05" db="EMBL/GenBank/DDBJ databases">
        <title>Erythrobacter mangrovi sp. nov., isolated from rhizosphere soil of mangrove plant (Kandelia candel).</title>
        <authorList>
            <person name="Ye Y.H."/>
        </authorList>
    </citation>
    <scope>NUCLEOTIDE SEQUENCE [LARGE SCALE GENOMIC DNA]</scope>
    <source>
        <strain evidence="3 4">EB310</strain>
    </source>
</reference>
<accession>A0A7D4BU78</accession>
<keyword evidence="4" id="KW-1185">Reference proteome</keyword>
<dbReference type="InterPro" id="IPR036591">
    <property type="entry name" value="YggU-like_sf"/>
</dbReference>
<dbReference type="NCBIfam" id="TIGR00251">
    <property type="entry name" value="DUF167 family protein"/>
    <property type="match status" value="1"/>
</dbReference>
<dbReference type="PANTHER" id="PTHR13420">
    <property type="entry name" value="UPF0235 PROTEIN C15ORF40"/>
    <property type="match status" value="1"/>
</dbReference>
<dbReference type="SMART" id="SM01152">
    <property type="entry name" value="DUF167"/>
    <property type="match status" value="1"/>
</dbReference>
<dbReference type="EMBL" id="CP053921">
    <property type="protein sequence ID" value="QKG70927.1"/>
    <property type="molecule type" value="Genomic_DNA"/>
</dbReference>
<evidence type="ECO:0000313" key="4">
    <source>
        <dbReference type="Proteomes" id="UP000504693"/>
    </source>
</evidence>
<sequence length="93" mass="10064">MKRSRAELPDADALRALIDKAGWLAVRATPGARSEALRIEDGRVLVKVRAKPQDGAANEAVIRLVAQALNLAPSRVELLRGATSREKLLRIAT</sequence>